<comment type="pathway">
    <text evidence="3">Protein modification; protein ubiquitination.</text>
</comment>
<dbReference type="CDD" id="cd16789">
    <property type="entry name" value="mRING-HC-C3HC5_MGRN1-like"/>
    <property type="match status" value="1"/>
</dbReference>
<sequence length="622" mass="69634">MGITWSKRHRQHQHHQNQVNHHDQPVTLSSSSGPAAPVTPLEPTSPRPTSAPHTSRPQQPAQPSEPPSFSFAANAPYHAPSEPPQHLPPPLLSPPPLPPPPPPPPSSYLPNYNYNHNYSNYYSRPTNIMGQYSNYPPYFNPPVRWGPIPAPPPPLPPPVPYVNHQSAKKIKNDVNIHKDTIRLQVDVLDQDFQLVTFTFDALVDGSITIFYFAKEGSNCTFTPLYPEIVPVKIPFQKGLGQKFCQPSGTGVDLGFFDIDDLSKPSPGEDIYPLVISAESYVPSAPMDEQPHKEEANTSPNAQITQAVLEKKDEGNFRVKIIKQILWTDGVRYELREIYGISSSDETTISDVDSGKECVICMTEEKNTAVLPCRHMCMCSECAKELRLQSNKCPICRQPIHELLEIKLGEGNNKTQIQAISSIERVHERTCVLRVNIHCDGCKHKVKKKLQKVEGVYSVKIDVDQGKVTVSGNVDPATLIKKLDKAGKHAELWGAQKGPNLWNDQFKDIQFDNFKGGKDNKSLKGGKDQQKGGNQAFQQMQQNKGLKEVKFPVKEQKSVKFKLPEDEEDDDFDEFDDDFDEDEDEFDDEFDDDFDGHHHQLPTKMMNVKGGGGGGRRPGTSWA</sequence>
<feature type="compositionally biased region" description="Polar residues" evidence="14">
    <location>
        <begin position="47"/>
        <end position="56"/>
    </location>
</feature>
<feature type="region of interest" description="Disordered" evidence="14">
    <location>
        <begin position="558"/>
        <end position="622"/>
    </location>
</feature>
<evidence type="ECO:0000256" key="1">
    <source>
        <dbReference type="ARBA" id="ARBA00000900"/>
    </source>
</evidence>
<organism evidence="17 18">
    <name type="scientific">Abeliophyllum distichum</name>
    <dbReference type="NCBI Taxonomy" id="126358"/>
    <lineage>
        <taxon>Eukaryota</taxon>
        <taxon>Viridiplantae</taxon>
        <taxon>Streptophyta</taxon>
        <taxon>Embryophyta</taxon>
        <taxon>Tracheophyta</taxon>
        <taxon>Spermatophyta</taxon>
        <taxon>Magnoliopsida</taxon>
        <taxon>eudicotyledons</taxon>
        <taxon>Gunneridae</taxon>
        <taxon>Pentapetalae</taxon>
        <taxon>asterids</taxon>
        <taxon>lamiids</taxon>
        <taxon>Lamiales</taxon>
        <taxon>Oleaceae</taxon>
        <taxon>Forsythieae</taxon>
        <taxon>Abeliophyllum</taxon>
    </lineage>
</organism>
<evidence type="ECO:0000313" key="17">
    <source>
        <dbReference type="EMBL" id="KAL2490505.1"/>
    </source>
</evidence>
<keyword evidence="18" id="KW-1185">Reference proteome</keyword>
<dbReference type="InterPro" id="IPR045195">
    <property type="entry name" value="LOG2-like_mRING_C3HC5"/>
</dbReference>
<evidence type="ECO:0000256" key="12">
    <source>
        <dbReference type="ARBA" id="ARBA00025721"/>
    </source>
</evidence>
<protein>
    <recommendedName>
        <fullName evidence="4">RING-type E3 ubiquitin transferase</fullName>
        <ecNumber evidence="4">2.3.2.27</ecNumber>
    </recommendedName>
</protein>
<dbReference type="AlphaFoldDB" id="A0ABD1RQ11"/>
<evidence type="ECO:0000259" key="15">
    <source>
        <dbReference type="PROSITE" id="PS50089"/>
    </source>
</evidence>
<keyword evidence="9" id="KW-0833">Ubl conjugation pathway</keyword>
<keyword evidence="11" id="KW-0449">Lipoprotein</keyword>
<dbReference type="InterPro" id="IPR058981">
    <property type="entry name" value="MGRN1/RNF157-like_N"/>
</dbReference>
<evidence type="ECO:0000256" key="13">
    <source>
        <dbReference type="PROSITE-ProRule" id="PRU00175"/>
    </source>
</evidence>
<dbReference type="EC" id="2.3.2.27" evidence="4"/>
<evidence type="ECO:0000256" key="11">
    <source>
        <dbReference type="ARBA" id="ARBA00023288"/>
    </source>
</evidence>
<feature type="compositionally biased region" description="Low complexity" evidence="14">
    <location>
        <begin position="57"/>
        <end position="76"/>
    </location>
</feature>
<dbReference type="GO" id="GO:0016020">
    <property type="term" value="C:membrane"/>
    <property type="evidence" value="ECO:0007669"/>
    <property type="project" value="UniProtKB-SubCell"/>
</dbReference>
<evidence type="ECO:0000256" key="10">
    <source>
        <dbReference type="ARBA" id="ARBA00022833"/>
    </source>
</evidence>
<dbReference type="Proteomes" id="UP001604336">
    <property type="component" value="Unassembled WGS sequence"/>
</dbReference>
<feature type="region of interest" description="Disordered" evidence="14">
    <location>
        <begin position="1"/>
        <end position="108"/>
    </location>
</feature>
<dbReference type="PRINTS" id="PR01217">
    <property type="entry name" value="PRICHEXTENSN"/>
</dbReference>
<comment type="similarity">
    <text evidence="12">Belongs to the RING-type zinc finger family. LOG2 subfamily.</text>
</comment>
<evidence type="ECO:0000256" key="8">
    <source>
        <dbReference type="ARBA" id="ARBA00022771"/>
    </source>
</evidence>
<evidence type="ECO:0000256" key="3">
    <source>
        <dbReference type="ARBA" id="ARBA00004906"/>
    </source>
</evidence>
<dbReference type="InterPro" id="IPR006121">
    <property type="entry name" value="HMA_dom"/>
</dbReference>
<dbReference type="PROSITE" id="PS50846">
    <property type="entry name" value="HMA_2"/>
    <property type="match status" value="1"/>
</dbReference>
<name>A0ABD1RQ11_9LAMI</name>
<feature type="compositionally biased region" description="Basic and acidic residues" evidence="14">
    <location>
        <begin position="515"/>
        <end position="529"/>
    </location>
</feature>
<keyword evidence="8 13" id="KW-0863">Zinc-finger</keyword>
<dbReference type="PROSITE" id="PS50089">
    <property type="entry name" value="ZF_RING_2"/>
    <property type="match status" value="1"/>
</dbReference>
<dbReference type="PANTHER" id="PTHR22996:SF4">
    <property type="entry name" value="E3 UBIQUITIN-PROTEIN LIGASE LUL4-RELATED"/>
    <property type="match status" value="1"/>
</dbReference>
<dbReference type="Pfam" id="PF26192">
    <property type="entry name" value="RNF157-like_N"/>
    <property type="match status" value="1"/>
</dbReference>
<keyword evidence="10" id="KW-0862">Zinc</keyword>
<dbReference type="FunFam" id="3.30.70.100:FF:000008">
    <property type="entry name" value="Copper transport protein ATOX1"/>
    <property type="match status" value="1"/>
</dbReference>
<comment type="subcellular location">
    <subcellularLocation>
        <location evidence="2">Membrane</location>
        <topology evidence="2">Peripheral membrane protein</topology>
    </subcellularLocation>
</comment>
<keyword evidence="6" id="KW-0519">Myristate</keyword>
<keyword evidence="5" id="KW-0808">Transferase</keyword>
<feature type="domain" description="HMA" evidence="16">
    <location>
        <begin position="427"/>
        <end position="490"/>
    </location>
</feature>
<evidence type="ECO:0000256" key="5">
    <source>
        <dbReference type="ARBA" id="ARBA00022679"/>
    </source>
</evidence>
<feature type="compositionally biased region" description="Acidic residues" evidence="14">
    <location>
        <begin position="564"/>
        <end position="593"/>
    </location>
</feature>
<evidence type="ECO:0000259" key="16">
    <source>
        <dbReference type="PROSITE" id="PS50846"/>
    </source>
</evidence>
<evidence type="ECO:0000256" key="7">
    <source>
        <dbReference type="ARBA" id="ARBA00022723"/>
    </source>
</evidence>
<reference evidence="18" key="1">
    <citation type="submission" date="2024-07" db="EMBL/GenBank/DDBJ databases">
        <title>Two chromosome-level genome assemblies of Korean endemic species Abeliophyllum distichum and Forsythia ovata (Oleaceae).</title>
        <authorList>
            <person name="Jang H."/>
        </authorList>
    </citation>
    <scope>NUCLEOTIDE SEQUENCE [LARGE SCALE GENOMIC DNA]</scope>
</reference>
<dbReference type="InterPro" id="IPR013083">
    <property type="entry name" value="Znf_RING/FYVE/PHD"/>
</dbReference>
<dbReference type="Pfam" id="PF13920">
    <property type="entry name" value="zf-C3HC4_3"/>
    <property type="match status" value="1"/>
</dbReference>
<dbReference type="SMART" id="SM00184">
    <property type="entry name" value="RING"/>
    <property type="match status" value="1"/>
</dbReference>
<comment type="catalytic activity">
    <reaction evidence="1">
        <text>S-ubiquitinyl-[E2 ubiquitin-conjugating enzyme]-L-cysteine + [acceptor protein]-L-lysine = [E2 ubiquitin-conjugating enzyme]-L-cysteine + N(6)-ubiquitinyl-[acceptor protein]-L-lysine.</text>
        <dbReference type="EC" id="2.3.2.27"/>
    </reaction>
</comment>
<dbReference type="SUPFAM" id="SSF55008">
    <property type="entry name" value="HMA, heavy metal-associated domain"/>
    <property type="match status" value="1"/>
</dbReference>
<feature type="region of interest" description="Disordered" evidence="14">
    <location>
        <begin position="515"/>
        <end position="534"/>
    </location>
</feature>
<feature type="compositionally biased region" description="Basic residues" evidence="14">
    <location>
        <begin position="1"/>
        <end position="15"/>
    </location>
</feature>
<dbReference type="GO" id="GO:0061630">
    <property type="term" value="F:ubiquitin protein ligase activity"/>
    <property type="evidence" value="ECO:0007669"/>
    <property type="project" value="UniProtKB-EC"/>
</dbReference>
<dbReference type="GO" id="GO:0008270">
    <property type="term" value="F:zinc ion binding"/>
    <property type="evidence" value="ECO:0007669"/>
    <property type="project" value="UniProtKB-KW"/>
</dbReference>
<evidence type="ECO:0000256" key="9">
    <source>
        <dbReference type="ARBA" id="ARBA00022786"/>
    </source>
</evidence>
<dbReference type="InterPro" id="IPR036163">
    <property type="entry name" value="HMA_dom_sf"/>
</dbReference>
<evidence type="ECO:0000256" key="6">
    <source>
        <dbReference type="ARBA" id="ARBA00022707"/>
    </source>
</evidence>
<dbReference type="PANTHER" id="PTHR22996">
    <property type="entry name" value="MAHOGUNIN"/>
    <property type="match status" value="1"/>
</dbReference>
<keyword evidence="7" id="KW-0479">Metal-binding</keyword>
<dbReference type="Gene3D" id="3.30.70.100">
    <property type="match status" value="1"/>
</dbReference>
<comment type="caution">
    <text evidence="17">The sequence shown here is derived from an EMBL/GenBank/DDBJ whole genome shotgun (WGS) entry which is preliminary data.</text>
</comment>
<dbReference type="InterPro" id="IPR001841">
    <property type="entry name" value="Znf_RING"/>
</dbReference>
<gene>
    <name evidence="17" type="ORF">Adt_26133</name>
</gene>
<accession>A0ABD1RQ11</accession>
<dbReference type="InterPro" id="IPR045194">
    <property type="entry name" value="MGRN1/RNF157-like"/>
</dbReference>
<proteinExistence type="inferred from homology"/>
<evidence type="ECO:0000256" key="4">
    <source>
        <dbReference type="ARBA" id="ARBA00012483"/>
    </source>
</evidence>
<dbReference type="Gene3D" id="3.30.40.10">
    <property type="entry name" value="Zinc/RING finger domain, C3HC4 (zinc finger)"/>
    <property type="match status" value="1"/>
</dbReference>
<feature type="compositionally biased region" description="Pro residues" evidence="14">
    <location>
        <begin position="81"/>
        <end position="107"/>
    </location>
</feature>
<dbReference type="GO" id="GO:0009626">
    <property type="term" value="P:plant-type hypersensitive response"/>
    <property type="evidence" value="ECO:0007669"/>
    <property type="project" value="UniProtKB-KW"/>
</dbReference>
<dbReference type="Pfam" id="PF00403">
    <property type="entry name" value="HMA"/>
    <property type="match status" value="1"/>
</dbReference>
<dbReference type="CDD" id="cd00371">
    <property type="entry name" value="HMA"/>
    <property type="match status" value="1"/>
</dbReference>
<evidence type="ECO:0000256" key="14">
    <source>
        <dbReference type="SAM" id="MobiDB-lite"/>
    </source>
</evidence>
<dbReference type="FunFam" id="3.30.40.10:FF:000115">
    <property type="entry name" value="probable E3 ubiquitin-protein ligase LOG2"/>
    <property type="match status" value="1"/>
</dbReference>
<feature type="domain" description="RING-type" evidence="15">
    <location>
        <begin position="357"/>
        <end position="396"/>
    </location>
</feature>
<evidence type="ECO:0000313" key="18">
    <source>
        <dbReference type="Proteomes" id="UP001604336"/>
    </source>
</evidence>
<dbReference type="SUPFAM" id="SSF57850">
    <property type="entry name" value="RING/U-box"/>
    <property type="match status" value="1"/>
</dbReference>
<dbReference type="EMBL" id="JBFOLK010000008">
    <property type="protein sequence ID" value="KAL2490505.1"/>
    <property type="molecule type" value="Genomic_DNA"/>
</dbReference>
<evidence type="ECO:0000256" key="2">
    <source>
        <dbReference type="ARBA" id="ARBA00004170"/>
    </source>
</evidence>